<protein>
    <submittedName>
        <fullName evidence="2">Uncharacterized protein</fullName>
    </submittedName>
</protein>
<dbReference type="AlphaFoldDB" id="A0A9P4G6G9"/>
<dbReference type="GO" id="GO:0043457">
    <property type="term" value="P:regulation of cellular respiration"/>
    <property type="evidence" value="ECO:0007669"/>
    <property type="project" value="InterPro"/>
</dbReference>
<organism evidence="2 3">
    <name type="scientific">Cucurbitaria berberidis CBS 394.84</name>
    <dbReference type="NCBI Taxonomy" id="1168544"/>
    <lineage>
        <taxon>Eukaryota</taxon>
        <taxon>Fungi</taxon>
        <taxon>Dikarya</taxon>
        <taxon>Ascomycota</taxon>
        <taxon>Pezizomycotina</taxon>
        <taxon>Dothideomycetes</taxon>
        <taxon>Pleosporomycetidae</taxon>
        <taxon>Pleosporales</taxon>
        <taxon>Pleosporineae</taxon>
        <taxon>Cucurbitariaceae</taxon>
        <taxon>Cucurbitaria</taxon>
    </lineage>
</organism>
<name>A0A9P4G6G9_9PLEO</name>
<dbReference type="OrthoDB" id="8092968at2759"/>
<reference evidence="2" key="1">
    <citation type="submission" date="2020-01" db="EMBL/GenBank/DDBJ databases">
        <authorList>
            <consortium name="DOE Joint Genome Institute"/>
            <person name="Haridas S."/>
            <person name="Albert R."/>
            <person name="Binder M."/>
            <person name="Bloem J."/>
            <person name="Labutti K."/>
            <person name="Salamov A."/>
            <person name="Andreopoulos B."/>
            <person name="Baker S.E."/>
            <person name="Barry K."/>
            <person name="Bills G."/>
            <person name="Bluhm B.H."/>
            <person name="Cannon C."/>
            <person name="Castanera R."/>
            <person name="Culley D.E."/>
            <person name="Daum C."/>
            <person name="Ezra D."/>
            <person name="Gonzalez J.B."/>
            <person name="Henrissat B."/>
            <person name="Kuo A."/>
            <person name="Liang C."/>
            <person name="Lipzen A."/>
            <person name="Lutzoni F."/>
            <person name="Magnuson J."/>
            <person name="Mondo S."/>
            <person name="Nolan M."/>
            <person name="Ohm R."/>
            <person name="Pangilinan J."/>
            <person name="Park H.-J."/>
            <person name="Ramirez L."/>
            <person name="Alfaro M."/>
            <person name="Sun H."/>
            <person name="Tritt A."/>
            <person name="Yoshinaga Y."/>
            <person name="Zwiers L.-H."/>
            <person name="Turgeon B.G."/>
            <person name="Goodwin S.B."/>
            <person name="Spatafora J.W."/>
            <person name="Crous P.W."/>
            <person name="Grigoriev I.V."/>
        </authorList>
    </citation>
    <scope>NUCLEOTIDE SEQUENCE</scope>
    <source>
        <strain evidence="2">CBS 394.84</strain>
    </source>
</reference>
<dbReference type="EMBL" id="ML976622">
    <property type="protein sequence ID" value="KAF1839879.1"/>
    <property type="molecule type" value="Genomic_DNA"/>
</dbReference>
<comment type="caution">
    <text evidence="2">The sequence shown here is derived from an EMBL/GenBank/DDBJ whole genome shotgun (WGS) entry which is preliminary data.</text>
</comment>
<dbReference type="GeneID" id="63846984"/>
<feature type="transmembrane region" description="Helical" evidence="1">
    <location>
        <begin position="7"/>
        <end position="30"/>
    </location>
</feature>
<evidence type="ECO:0000313" key="2">
    <source>
        <dbReference type="EMBL" id="KAF1839879.1"/>
    </source>
</evidence>
<gene>
    <name evidence="2" type="ORF">K460DRAFT_297705</name>
</gene>
<feature type="non-terminal residue" evidence="2">
    <location>
        <position position="1"/>
    </location>
</feature>
<dbReference type="InterPro" id="IPR044792">
    <property type="entry name" value="TAR1"/>
</dbReference>
<keyword evidence="3" id="KW-1185">Reference proteome</keyword>
<accession>A0A9P4G6G9</accession>
<dbReference type="PANTHER" id="PTHR47188">
    <property type="entry name" value="PROTEIN TAR1"/>
    <property type="match status" value="1"/>
</dbReference>
<dbReference type="PANTHER" id="PTHR47188:SF1">
    <property type="entry name" value="PROTEIN TAR1"/>
    <property type="match status" value="1"/>
</dbReference>
<evidence type="ECO:0000313" key="3">
    <source>
        <dbReference type="Proteomes" id="UP000800039"/>
    </source>
</evidence>
<evidence type="ECO:0000256" key="1">
    <source>
        <dbReference type="SAM" id="Phobius"/>
    </source>
</evidence>
<dbReference type="RefSeq" id="XP_040782444.1">
    <property type="nucleotide sequence ID" value="XM_040929732.1"/>
</dbReference>
<dbReference type="Proteomes" id="UP000800039">
    <property type="component" value="Unassembled WGS sequence"/>
</dbReference>
<keyword evidence="1" id="KW-0812">Transmembrane</keyword>
<sequence length="54" mass="6670">RFSFNNFIYYLTFFLKYFLFFNYSTCALLVSGQYLALKEIYFLFKTIFPNNLTY</sequence>
<proteinExistence type="predicted"/>
<keyword evidence="1" id="KW-0472">Membrane</keyword>
<keyword evidence="1" id="KW-1133">Transmembrane helix</keyword>